<evidence type="ECO:0000259" key="4">
    <source>
        <dbReference type="Pfam" id="PF11611"/>
    </source>
</evidence>
<feature type="compositionally biased region" description="Basic and acidic residues" evidence="2">
    <location>
        <begin position="49"/>
        <end position="58"/>
    </location>
</feature>
<evidence type="ECO:0000256" key="2">
    <source>
        <dbReference type="SAM" id="MobiDB-lite"/>
    </source>
</evidence>
<dbReference type="InterPro" id="IPR029050">
    <property type="entry name" value="Immunoprotect_excell_Ig-like"/>
</dbReference>
<feature type="compositionally biased region" description="Pro residues" evidence="2">
    <location>
        <begin position="33"/>
        <end position="48"/>
    </location>
</feature>
<keyword evidence="3" id="KW-1133">Transmembrane helix</keyword>
<evidence type="ECO:0000256" key="3">
    <source>
        <dbReference type="SAM" id="Phobius"/>
    </source>
</evidence>
<keyword evidence="3" id="KW-0812">Transmembrane</keyword>
<feature type="compositionally biased region" description="Pro residues" evidence="2">
    <location>
        <begin position="136"/>
        <end position="149"/>
    </location>
</feature>
<dbReference type="Proteomes" id="UP000178393">
    <property type="component" value="Unassembled WGS sequence"/>
</dbReference>
<accession>A0A1F5H4V2</accession>
<keyword evidence="1" id="KW-0732">Signal</keyword>
<proteinExistence type="predicted"/>
<keyword evidence="3" id="KW-0472">Membrane</keyword>
<dbReference type="InterPro" id="IPR029051">
    <property type="entry name" value="DUF4352"/>
</dbReference>
<feature type="compositionally biased region" description="Polar residues" evidence="2">
    <location>
        <begin position="123"/>
        <end position="134"/>
    </location>
</feature>
<feature type="region of interest" description="Disordered" evidence="2">
    <location>
        <begin position="123"/>
        <end position="149"/>
    </location>
</feature>
<dbReference type="AlphaFoldDB" id="A0A1F5H4V2"/>
<feature type="region of interest" description="Disordered" evidence="2">
    <location>
        <begin position="1"/>
        <end position="89"/>
    </location>
</feature>
<evidence type="ECO:0000256" key="1">
    <source>
        <dbReference type="ARBA" id="ARBA00022729"/>
    </source>
</evidence>
<evidence type="ECO:0000313" key="6">
    <source>
        <dbReference type="Proteomes" id="UP000178393"/>
    </source>
</evidence>
<dbReference type="EMBL" id="MFBH01000034">
    <property type="protein sequence ID" value="OGD99099.1"/>
    <property type="molecule type" value="Genomic_DNA"/>
</dbReference>
<feature type="transmembrane region" description="Helical" evidence="3">
    <location>
        <begin position="93"/>
        <end position="113"/>
    </location>
</feature>
<dbReference type="Gene3D" id="2.60.40.1240">
    <property type="match status" value="1"/>
</dbReference>
<protein>
    <recommendedName>
        <fullName evidence="4">DUF4352 domain-containing protein</fullName>
    </recommendedName>
</protein>
<sequence length="274" mass="29045">MPDFDKDPPEDQDPRLPNLNIKKETNELEGVPVDPPPEPVSPQPPQPKTPEELLEEAKALSSMPVSSGESIAAKEKMSDLEKDKTDGSKSSPIGLFLAAIFLVAISGTGGYFLGKGSTGQKTILPSTAPSSQPAVNVPPTPSPSPLPSPSPAAIGDKVKLASGLTLTLDKVWLDSAYAKSKAALPDKVQVDVQVTFANEESNALSYTPTDFILKDLQDLEYKTVLNASKEYKALTLGSLLPGATIIGGVSFIAPKTEKSFRLVYEDAEIAFSLP</sequence>
<feature type="domain" description="DUF4352" evidence="4">
    <location>
        <begin position="154"/>
        <end position="266"/>
    </location>
</feature>
<feature type="compositionally biased region" description="Basic and acidic residues" evidence="2">
    <location>
        <begin position="1"/>
        <end position="14"/>
    </location>
</feature>
<gene>
    <name evidence="5" type="ORF">A2W45_03590</name>
</gene>
<reference evidence="5 6" key="1">
    <citation type="journal article" date="2016" name="Nat. Commun.">
        <title>Thousands of microbial genomes shed light on interconnected biogeochemical processes in an aquifer system.</title>
        <authorList>
            <person name="Anantharaman K."/>
            <person name="Brown C.T."/>
            <person name="Hug L.A."/>
            <person name="Sharon I."/>
            <person name="Castelle C.J."/>
            <person name="Probst A.J."/>
            <person name="Thomas B.C."/>
            <person name="Singh A."/>
            <person name="Wilkins M.J."/>
            <person name="Karaoz U."/>
            <person name="Brodie E.L."/>
            <person name="Williams K.H."/>
            <person name="Hubbard S.S."/>
            <person name="Banfield J.F."/>
        </authorList>
    </citation>
    <scope>NUCLEOTIDE SEQUENCE [LARGE SCALE GENOMIC DNA]</scope>
</reference>
<name>A0A1F5H4V2_9BACT</name>
<organism evidence="5 6">
    <name type="scientific">Candidatus Curtissbacteria bacterium RIFCSPHIGHO2_12_41_11</name>
    <dbReference type="NCBI Taxonomy" id="1797718"/>
    <lineage>
        <taxon>Bacteria</taxon>
        <taxon>Candidatus Curtissiibacteriota</taxon>
    </lineage>
</organism>
<dbReference type="Pfam" id="PF11611">
    <property type="entry name" value="DUF4352"/>
    <property type="match status" value="1"/>
</dbReference>
<feature type="compositionally biased region" description="Basic and acidic residues" evidence="2">
    <location>
        <begin position="72"/>
        <end position="87"/>
    </location>
</feature>
<comment type="caution">
    <text evidence="5">The sequence shown here is derived from an EMBL/GenBank/DDBJ whole genome shotgun (WGS) entry which is preliminary data.</text>
</comment>
<evidence type="ECO:0000313" key="5">
    <source>
        <dbReference type="EMBL" id="OGD99099.1"/>
    </source>
</evidence>